<proteinExistence type="predicted"/>
<name>F2CAT6_STRSA</name>
<protein>
    <submittedName>
        <fullName evidence="2">Uncharacterized protein</fullName>
    </submittedName>
</protein>
<comment type="caution">
    <text evidence="2">The sequence shown here is derived from an EMBL/GenBank/DDBJ whole genome shotgun (WGS) entry which is preliminary data.</text>
</comment>
<feature type="transmembrane region" description="Helical" evidence="1">
    <location>
        <begin position="28"/>
        <end position="51"/>
    </location>
</feature>
<sequence length="52" mass="5998">MTEFYFSQAFKSLIMITEVGPRIKNHEFFRFCLASFIMAISGKILLFGGFVI</sequence>
<dbReference type="Proteomes" id="UP000005955">
    <property type="component" value="Unassembled WGS sequence"/>
</dbReference>
<gene>
    <name evidence="2" type="ORF">HMPREF9386_2292</name>
</gene>
<evidence type="ECO:0000313" key="2">
    <source>
        <dbReference type="EMBL" id="EGF12512.1"/>
    </source>
</evidence>
<keyword evidence="1" id="KW-0812">Transmembrane</keyword>
<dbReference type="HOGENOM" id="CLU_3085380_0_0_9"/>
<evidence type="ECO:0000313" key="3">
    <source>
        <dbReference type="Proteomes" id="UP000005955"/>
    </source>
</evidence>
<keyword evidence="1" id="KW-1133">Transmembrane helix</keyword>
<keyword evidence="1" id="KW-0472">Membrane</keyword>
<dbReference type="EMBL" id="AFBD01000013">
    <property type="protein sequence ID" value="EGF12512.1"/>
    <property type="molecule type" value="Genomic_DNA"/>
</dbReference>
<evidence type="ECO:0000256" key="1">
    <source>
        <dbReference type="SAM" id="Phobius"/>
    </source>
</evidence>
<organism evidence="2 3">
    <name type="scientific">Streptococcus sanguinis SK330</name>
    <dbReference type="NCBI Taxonomy" id="888813"/>
    <lineage>
        <taxon>Bacteria</taxon>
        <taxon>Bacillati</taxon>
        <taxon>Bacillota</taxon>
        <taxon>Bacilli</taxon>
        <taxon>Lactobacillales</taxon>
        <taxon>Streptococcaceae</taxon>
        <taxon>Streptococcus</taxon>
    </lineage>
</organism>
<reference evidence="2 3" key="1">
    <citation type="submission" date="2011-02" db="EMBL/GenBank/DDBJ databases">
        <authorList>
            <person name="Muzny D."/>
            <person name="Qin X."/>
            <person name="Deng J."/>
            <person name="Jiang H."/>
            <person name="Liu Y."/>
            <person name="Qu J."/>
            <person name="Song X.-Z."/>
            <person name="Zhang L."/>
            <person name="Thornton R."/>
            <person name="Coyle M."/>
            <person name="Francisco L."/>
            <person name="Jackson L."/>
            <person name="Javaid M."/>
            <person name="Korchina V."/>
            <person name="Kovar C."/>
            <person name="Mata R."/>
            <person name="Mathew T."/>
            <person name="Ngo R."/>
            <person name="Nguyen L."/>
            <person name="Nguyen N."/>
            <person name="Okwuonu G."/>
            <person name="Ongeri F."/>
            <person name="Pham C."/>
            <person name="Simmons D."/>
            <person name="Wilczek-Boney K."/>
            <person name="Hale W."/>
            <person name="Jakkamsetti A."/>
            <person name="Pham P."/>
            <person name="Ruth R."/>
            <person name="San Lucas F."/>
            <person name="Warren J."/>
            <person name="Zhang J."/>
            <person name="Zhao Z."/>
            <person name="Zhou C."/>
            <person name="Zhu D."/>
            <person name="Lee S."/>
            <person name="Bess C."/>
            <person name="Blankenburg K."/>
            <person name="Forbes L."/>
            <person name="Fu Q."/>
            <person name="Gubbala S."/>
            <person name="Hirani K."/>
            <person name="Jayaseelan J.C."/>
            <person name="Lara F."/>
            <person name="Munidasa M."/>
            <person name="Palculict T."/>
            <person name="Patil S."/>
            <person name="Pu L.-L."/>
            <person name="Saada N."/>
            <person name="Tang L."/>
            <person name="Weissenberger G."/>
            <person name="Zhu Y."/>
            <person name="Hemphill L."/>
            <person name="Shang Y."/>
            <person name="Youmans B."/>
            <person name="Ayvaz T."/>
            <person name="Ross M."/>
            <person name="Santibanez J."/>
            <person name="Aqrawi P."/>
            <person name="Gross S."/>
            <person name="Joshi V."/>
            <person name="Fowler G."/>
            <person name="Nazareth L."/>
            <person name="Reid J."/>
            <person name="Worley K."/>
            <person name="Petrosino J."/>
            <person name="Highlander S."/>
            <person name="Gibbs R."/>
        </authorList>
    </citation>
    <scope>NUCLEOTIDE SEQUENCE [LARGE SCALE GENOMIC DNA]</scope>
    <source>
        <strain evidence="2 3">SK330</strain>
    </source>
</reference>
<dbReference type="AlphaFoldDB" id="F2CAT6"/>
<accession>F2CAT6</accession>